<evidence type="ECO:0000313" key="2">
    <source>
        <dbReference type="EMBL" id="VDD91968.1"/>
    </source>
</evidence>
<dbReference type="GO" id="GO:0019098">
    <property type="term" value="P:reproductive behavior"/>
    <property type="evidence" value="ECO:0007669"/>
    <property type="project" value="UniProtKB-ARBA"/>
</dbReference>
<dbReference type="SUPFAM" id="SSF56059">
    <property type="entry name" value="Glutathione synthetase ATP-binding domain-like"/>
    <property type="match status" value="1"/>
</dbReference>
<dbReference type="PANTHER" id="PTHR47113">
    <property type="entry name" value="LD09343P"/>
    <property type="match status" value="1"/>
</dbReference>
<gene>
    <name evidence="2" type="ORF">EVEC_LOCUS6719</name>
</gene>
<dbReference type="Pfam" id="PF03133">
    <property type="entry name" value="TTL"/>
    <property type="match status" value="1"/>
</dbReference>
<dbReference type="STRING" id="51028.A0A0N4V9S6"/>
<dbReference type="AlphaFoldDB" id="A0A0N4V9S6"/>
<dbReference type="InterPro" id="IPR004344">
    <property type="entry name" value="TTL/TTLL_fam"/>
</dbReference>
<comment type="similarity">
    <text evidence="1">Belongs to the tubulin--tyrosine ligase family.</text>
</comment>
<evidence type="ECO:0000256" key="1">
    <source>
        <dbReference type="ARBA" id="ARBA00006820"/>
    </source>
</evidence>
<keyword evidence="3" id="KW-1185">Reference proteome</keyword>
<name>A0A0N4V9S6_ENTVE</name>
<dbReference type="WBParaSite" id="EVEC_0000719801-mRNA-1">
    <property type="protein sequence ID" value="EVEC_0000719801-mRNA-1"/>
    <property type="gene ID" value="EVEC_0000719801"/>
</dbReference>
<protein>
    <submittedName>
        <fullName evidence="4">Tubulin--tyrosine ligase-like protein 9</fullName>
    </submittedName>
</protein>
<evidence type="ECO:0000313" key="3">
    <source>
        <dbReference type="Proteomes" id="UP000274131"/>
    </source>
</evidence>
<dbReference type="InterPro" id="IPR053317">
    <property type="entry name" value="Tubulin_polyglutamylase"/>
</dbReference>
<dbReference type="PANTHER" id="PTHR47113:SF1">
    <property type="entry name" value="LD09343P"/>
    <property type="match status" value="1"/>
</dbReference>
<organism evidence="4">
    <name type="scientific">Enterobius vermicularis</name>
    <name type="common">Human pinworm</name>
    <dbReference type="NCBI Taxonomy" id="51028"/>
    <lineage>
        <taxon>Eukaryota</taxon>
        <taxon>Metazoa</taxon>
        <taxon>Ecdysozoa</taxon>
        <taxon>Nematoda</taxon>
        <taxon>Chromadorea</taxon>
        <taxon>Rhabditida</taxon>
        <taxon>Spirurina</taxon>
        <taxon>Oxyuridomorpha</taxon>
        <taxon>Oxyuroidea</taxon>
        <taxon>Oxyuridae</taxon>
        <taxon>Enterobius</taxon>
    </lineage>
</organism>
<reference evidence="2 3" key="2">
    <citation type="submission" date="2018-10" db="EMBL/GenBank/DDBJ databases">
        <authorList>
            <consortium name="Pathogen Informatics"/>
        </authorList>
    </citation>
    <scope>NUCLEOTIDE SEQUENCE [LARGE SCALE GENOMIC DNA]</scope>
</reference>
<dbReference type="Proteomes" id="UP000274131">
    <property type="component" value="Unassembled WGS sequence"/>
</dbReference>
<dbReference type="PROSITE" id="PS51221">
    <property type="entry name" value="TTL"/>
    <property type="match status" value="1"/>
</dbReference>
<evidence type="ECO:0000313" key="4">
    <source>
        <dbReference type="WBParaSite" id="EVEC_0000719801-mRNA-1"/>
    </source>
</evidence>
<sequence>MKSGYLSTVITVLERIGYNVVAGKRLNESTFDFLWSHEYPFTIKQLEQHLKDLKPYQKINHIPGSGYYTSKVNLATADVSEGVPKAFDMPARKEEFLQFAAENPEMLWVRKNNEHRGIVVQKQNEIRFDDGNHFIQEYISNPLLIDGRKFDVGIYTVITSVSPLRVYVYDGDVLLRFCNQNYSPFDPEVPDKYVVGDDYTPTWEMPSLKQYYVDQQLSFKETFNAYIKSLGADPEDIWDAIKDTIAEVRKTSYNFFSAKFMNLIMTNNSLFSRVFRSFFELSRFDFLIDSNFKVYLMEANMSPNLSAAHFPQNRLLYEQVLYNLFSLVGVSQFLNGNSFENNLKVREMEVSNRDLVSASEDCVKICILFQKCQLCNNCMTYGQKIHVNRMYSEADRVLILWFDEKCQKDGSWCQ</sequence>
<proteinExistence type="inferred from homology"/>
<reference evidence="4" key="1">
    <citation type="submission" date="2017-02" db="UniProtKB">
        <authorList>
            <consortium name="WormBaseParasite"/>
        </authorList>
    </citation>
    <scope>IDENTIFICATION</scope>
</reference>
<dbReference type="EMBL" id="UXUI01008620">
    <property type="protein sequence ID" value="VDD91968.1"/>
    <property type="molecule type" value="Genomic_DNA"/>
</dbReference>
<dbReference type="Gene3D" id="3.30.470.20">
    <property type="entry name" value="ATP-grasp fold, B domain"/>
    <property type="match status" value="1"/>
</dbReference>
<dbReference type="OrthoDB" id="202825at2759"/>
<accession>A0A0N4V9S6</accession>